<evidence type="ECO:0000313" key="5">
    <source>
        <dbReference type="EMBL" id="VDN39027.1"/>
    </source>
</evidence>
<evidence type="ECO:0000256" key="3">
    <source>
        <dbReference type="ARBA" id="ARBA00048999"/>
    </source>
</evidence>
<feature type="non-terminal residue" evidence="5">
    <location>
        <position position="99"/>
    </location>
</feature>
<protein>
    <recommendedName>
        <fullName evidence="4">Choline/carnitine acyltransferase domain-containing protein</fullName>
    </recommendedName>
</protein>
<evidence type="ECO:0000259" key="4">
    <source>
        <dbReference type="Pfam" id="PF00755"/>
    </source>
</evidence>
<dbReference type="InterPro" id="IPR000542">
    <property type="entry name" value="Carn_acyl_trans"/>
</dbReference>
<dbReference type="SUPFAM" id="SSF52777">
    <property type="entry name" value="CoA-dependent acyltransferases"/>
    <property type="match status" value="1"/>
</dbReference>
<reference evidence="5 6" key="1">
    <citation type="submission" date="2018-11" db="EMBL/GenBank/DDBJ databases">
        <authorList>
            <consortium name="Pathogen Informatics"/>
        </authorList>
    </citation>
    <scope>NUCLEOTIDE SEQUENCE [LARGE SCALE GENOMIC DNA]</scope>
</reference>
<proteinExistence type="predicted"/>
<evidence type="ECO:0000256" key="2">
    <source>
        <dbReference type="ARBA" id="ARBA00023315"/>
    </source>
</evidence>
<gene>
    <name evidence="5" type="ORF">DILT_LOCUS17740</name>
</gene>
<dbReference type="Pfam" id="PF00755">
    <property type="entry name" value="Carn_acyltransf"/>
    <property type="match status" value="1"/>
</dbReference>
<dbReference type="UniPathway" id="UPA00659"/>
<dbReference type="InterPro" id="IPR042572">
    <property type="entry name" value="Carn_acyl_trans_N"/>
</dbReference>
<dbReference type="PANTHER" id="PTHR22589">
    <property type="entry name" value="CARNITINE O-ACYLTRANSFERASE"/>
    <property type="match status" value="1"/>
</dbReference>
<dbReference type="Gene3D" id="1.10.275.20">
    <property type="entry name" value="Choline/Carnitine o-acyltransferase"/>
    <property type="match status" value="1"/>
</dbReference>
<name>A0A3P7P055_DIBLA</name>
<dbReference type="GO" id="GO:0005777">
    <property type="term" value="C:peroxisome"/>
    <property type="evidence" value="ECO:0007669"/>
    <property type="project" value="TreeGrafter"/>
</dbReference>
<comment type="pathway">
    <text evidence="1">Lipid metabolism; fatty acid beta-oxidation.</text>
</comment>
<dbReference type="Proteomes" id="UP000281553">
    <property type="component" value="Unassembled WGS sequence"/>
</dbReference>
<comment type="catalytic activity">
    <reaction evidence="3">
        <text>4,8-dimethylnonanoyl-CoA + (R)-carnitine = O-4,8-dimethylnonanoyl-(R)-carnitine + CoA</text>
        <dbReference type="Rhea" id="RHEA:44860"/>
        <dbReference type="ChEBI" id="CHEBI:16347"/>
        <dbReference type="ChEBI" id="CHEBI:57287"/>
        <dbReference type="ChEBI" id="CHEBI:77061"/>
        <dbReference type="ChEBI" id="CHEBI:84654"/>
    </reaction>
</comment>
<dbReference type="OrthoDB" id="240216at2759"/>
<dbReference type="GO" id="GO:0019254">
    <property type="term" value="P:carnitine metabolic process, CoA-linked"/>
    <property type="evidence" value="ECO:0007669"/>
    <property type="project" value="TreeGrafter"/>
</dbReference>
<keyword evidence="2" id="KW-0808">Transferase</keyword>
<evidence type="ECO:0000256" key="1">
    <source>
        <dbReference type="ARBA" id="ARBA00005005"/>
    </source>
</evidence>
<sequence>MAHNVREFVRRISSQDLDQYPDWDLTKPLPRLPVPELRTTLNRYLGVVAPIVDEEALKHTRQLVNEFARSGGEGEELQAALQAHAKTLINWVSPVRSTA</sequence>
<organism evidence="5 6">
    <name type="scientific">Dibothriocephalus latus</name>
    <name type="common">Fish tapeworm</name>
    <name type="synonym">Diphyllobothrium latum</name>
    <dbReference type="NCBI Taxonomy" id="60516"/>
    <lineage>
        <taxon>Eukaryota</taxon>
        <taxon>Metazoa</taxon>
        <taxon>Spiralia</taxon>
        <taxon>Lophotrochozoa</taxon>
        <taxon>Platyhelminthes</taxon>
        <taxon>Cestoda</taxon>
        <taxon>Eucestoda</taxon>
        <taxon>Diphyllobothriidea</taxon>
        <taxon>Diphyllobothriidae</taxon>
        <taxon>Dibothriocephalus</taxon>
    </lineage>
</organism>
<dbReference type="PANTHER" id="PTHR22589:SF103">
    <property type="entry name" value="CARNITINE O-ACETYL-TRANSFERASE, ISOFORM A-RELATED"/>
    <property type="match status" value="1"/>
</dbReference>
<keyword evidence="6" id="KW-1185">Reference proteome</keyword>
<evidence type="ECO:0000313" key="6">
    <source>
        <dbReference type="Proteomes" id="UP000281553"/>
    </source>
</evidence>
<feature type="domain" description="Choline/carnitine acyltransferase" evidence="4">
    <location>
        <begin position="32"/>
        <end position="94"/>
    </location>
</feature>
<dbReference type="GO" id="GO:0004092">
    <property type="term" value="F:carnitine O-acetyltransferase activity"/>
    <property type="evidence" value="ECO:0007669"/>
    <property type="project" value="TreeGrafter"/>
</dbReference>
<dbReference type="EMBL" id="UYRU01094414">
    <property type="protein sequence ID" value="VDN39027.1"/>
    <property type="molecule type" value="Genomic_DNA"/>
</dbReference>
<dbReference type="GO" id="GO:0006635">
    <property type="term" value="P:fatty acid beta-oxidation"/>
    <property type="evidence" value="ECO:0007669"/>
    <property type="project" value="UniProtKB-UniPathway"/>
</dbReference>
<dbReference type="AlphaFoldDB" id="A0A3P7P055"/>
<keyword evidence="2" id="KW-0012">Acyltransferase</keyword>
<accession>A0A3P7P055</accession>
<dbReference type="InterPro" id="IPR039551">
    <property type="entry name" value="Cho/carn_acyl_trans"/>
</dbReference>